<gene>
    <name evidence="1" type="ORF">DMH04_33415</name>
</gene>
<comment type="caution">
    <text evidence="1">The sequence shown here is derived from an EMBL/GenBank/DDBJ whole genome shotgun (WGS) entry which is preliminary data.</text>
</comment>
<dbReference type="EMBL" id="QHKI01000036">
    <property type="protein sequence ID" value="RSM78561.1"/>
    <property type="molecule type" value="Genomic_DNA"/>
</dbReference>
<dbReference type="InterPro" id="IPR019270">
    <property type="entry name" value="DUF2283"/>
</dbReference>
<organism evidence="1 2">
    <name type="scientific">Kibdelosporangium aridum</name>
    <dbReference type="NCBI Taxonomy" id="2030"/>
    <lineage>
        <taxon>Bacteria</taxon>
        <taxon>Bacillati</taxon>
        <taxon>Actinomycetota</taxon>
        <taxon>Actinomycetes</taxon>
        <taxon>Pseudonocardiales</taxon>
        <taxon>Pseudonocardiaceae</taxon>
        <taxon>Kibdelosporangium</taxon>
    </lineage>
</organism>
<sequence>MELMHDGVKITYDAEADAAYIYLVSAQEAGNAVLRQTVIDNSPPNSEIILDVEDGRTLHGIEILGASACLPESLLKRLRDSE</sequence>
<dbReference type="Proteomes" id="UP000287547">
    <property type="component" value="Unassembled WGS sequence"/>
</dbReference>
<protein>
    <submittedName>
        <fullName evidence="1">DUF2283 domain-containing protein</fullName>
    </submittedName>
</protein>
<accession>A0A428Z1B2</accession>
<proteinExistence type="predicted"/>
<dbReference type="AlphaFoldDB" id="A0A428Z1B2"/>
<evidence type="ECO:0000313" key="1">
    <source>
        <dbReference type="EMBL" id="RSM78561.1"/>
    </source>
</evidence>
<dbReference type="OrthoDB" id="2911799at2"/>
<reference evidence="1 2" key="1">
    <citation type="submission" date="2018-05" db="EMBL/GenBank/DDBJ databases">
        <title>Evolution of GPA BGCs.</title>
        <authorList>
            <person name="Waglechner N."/>
            <person name="Wright G.D."/>
        </authorList>
    </citation>
    <scope>NUCLEOTIDE SEQUENCE [LARGE SCALE GENOMIC DNA]</scope>
    <source>
        <strain evidence="1 2">A82846</strain>
    </source>
</reference>
<name>A0A428Z1B2_KIBAR</name>
<evidence type="ECO:0000313" key="2">
    <source>
        <dbReference type="Proteomes" id="UP000287547"/>
    </source>
</evidence>
<dbReference type="Pfam" id="PF10049">
    <property type="entry name" value="DUF2283"/>
    <property type="match status" value="1"/>
</dbReference>